<feature type="region of interest" description="Disordered" evidence="1">
    <location>
        <begin position="502"/>
        <end position="546"/>
    </location>
</feature>
<evidence type="ECO:0008006" key="4">
    <source>
        <dbReference type="Google" id="ProtNLM"/>
    </source>
</evidence>
<comment type="caution">
    <text evidence="2">The sequence shown here is derived from an EMBL/GenBank/DDBJ whole genome shotgun (WGS) entry which is preliminary data.</text>
</comment>
<protein>
    <recommendedName>
        <fullName evidence="4">PE-PPE domain-containing protein</fullName>
    </recommendedName>
</protein>
<dbReference type="SUPFAM" id="SSF53474">
    <property type="entry name" value="alpha/beta-Hydrolases"/>
    <property type="match status" value="1"/>
</dbReference>
<organism evidence="2 3">
    <name type="scientific">Citricoccus parietis</name>
    <dbReference type="NCBI Taxonomy" id="592307"/>
    <lineage>
        <taxon>Bacteria</taxon>
        <taxon>Bacillati</taxon>
        <taxon>Actinomycetota</taxon>
        <taxon>Actinomycetes</taxon>
        <taxon>Micrococcales</taxon>
        <taxon>Micrococcaceae</taxon>
        <taxon>Citricoccus</taxon>
    </lineage>
</organism>
<dbReference type="InterPro" id="IPR029058">
    <property type="entry name" value="AB_hydrolase_fold"/>
</dbReference>
<reference evidence="2 3" key="1">
    <citation type="submission" date="2024-09" db="EMBL/GenBank/DDBJ databases">
        <authorList>
            <person name="Sun Q."/>
            <person name="Mori K."/>
        </authorList>
    </citation>
    <scope>NUCLEOTIDE SEQUENCE [LARGE SCALE GENOMIC DNA]</scope>
    <source>
        <strain evidence="2 3">CCM 7609</strain>
    </source>
</reference>
<proteinExistence type="predicted"/>
<evidence type="ECO:0000313" key="2">
    <source>
        <dbReference type="EMBL" id="MFC0248248.1"/>
    </source>
</evidence>
<keyword evidence="3" id="KW-1185">Reference proteome</keyword>
<dbReference type="EMBL" id="JBHLWH010000019">
    <property type="protein sequence ID" value="MFC0248248.1"/>
    <property type="molecule type" value="Genomic_DNA"/>
</dbReference>
<name>A0ABV6F412_9MICC</name>
<evidence type="ECO:0000256" key="1">
    <source>
        <dbReference type="SAM" id="MobiDB-lite"/>
    </source>
</evidence>
<dbReference type="Proteomes" id="UP001589766">
    <property type="component" value="Unassembled WGS sequence"/>
</dbReference>
<sequence>MAGPVAAAAPGSLTAIVPAGVGRPGLLDGFPGRTEDGRGEALASFSIRGGPTSIHANLDDLERGSFLLAAATDEAAALSVRAAGTGSLLALAAAQTGTGRVLAARTATLSAGLLSISAEADVLYLGVRSSAEAYRNAEAAAQRAVVELAGGAAFVSAAVLALSNQPIPQPITELAIQAAPEVIAGLLGTLSLGFGVGFRVASDVAGHAARDEGATGALSGAEQLYPLATALGKATGLVQIGPVRVKDKLPPAEQWEETWTPEGEGSISNVMSHLNLARQAAPGSIQITKFTPEGPGAPETVWLVSLPGTQTGDFHDANAWSTNPWDMGGNAEALALDSQHVSAAVDEALRAAGAGEDDALVLTGYSQGGLHAARIASDARIAGNYDVQGLFTIGSPTGEISVPDSVEAAHLEHDRDLPAAADGRANPQAANRATITVSGYDESLYPEGKDLMSGHAFENYAFHAALLDRNPDVARQAPALEHIAALTAGGGVTRSVQLERIRPGNPRSPLGAGASSSSVSGSGGDGGSNRPGRRSLPPAPLQLILP</sequence>
<dbReference type="Gene3D" id="3.40.50.1820">
    <property type="entry name" value="alpha/beta hydrolase"/>
    <property type="match status" value="1"/>
</dbReference>
<dbReference type="RefSeq" id="WP_378040879.1">
    <property type="nucleotide sequence ID" value="NZ_JBHLWH010000019.1"/>
</dbReference>
<feature type="compositionally biased region" description="Low complexity" evidence="1">
    <location>
        <begin position="507"/>
        <end position="520"/>
    </location>
</feature>
<evidence type="ECO:0000313" key="3">
    <source>
        <dbReference type="Proteomes" id="UP001589766"/>
    </source>
</evidence>
<accession>A0ABV6F412</accession>
<gene>
    <name evidence="2" type="ORF">ACFFIO_07015</name>
</gene>